<keyword evidence="1" id="KW-1133">Transmembrane helix</keyword>
<organism evidence="2 3">
    <name type="scientific">Angiostrongylus cantonensis</name>
    <name type="common">Rat lungworm</name>
    <dbReference type="NCBI Taxonomy" id="6313"/>
    <lineage>
        <taxon>Eukaryota</taxon>
        <taxon>Metazoa</taxon>
        <taxon>Ecdysozoa</taxon>
        <taxon>Nematoda</taxon>
        <taxon>Chromadorea</taxon>
        <taxon>Rhabditida</taxon>
        <taxon>Rhabditina</taxon>
        <taxon>Rhabditomorpha</taxon>
        <taxon>Strongyloidea</taxon>
        <taxon>Metastrongylidae</taxon>
        <taxon>Angiostrongylus</taxon>
    </lineage>
</organism>
<sequence>MGDTGLKLMEQFGEDEKVLQWMLKPWFKASFLLYSLSSNHFLVFFIDADVLIFLYQRFG</sequence>
<keyword evidence="1" id="KW-0472">Membrane</keyword>
<dbReference type="WBParaSite" id="ACAC_0000853201-mRNA-1">
    <property type="protein sequence ID" value="ACAC_0000853201-mRNA-1"/>
    <property type="gene ID" value="ACAC_0000853201"/>
</dbReference>
<dbReference type="AlphaFoldDB" id="A0A0K0DD08"/>
<reference evidence="2" key="1">
    <citation type="submission" date="2012-09" db="EMBL/GenBank/DDBJ databases">
        <authorList>
            <person name="Martin A.A."/>
        </authorList>
    </citation>
    <scope>NUCLEOTIDE SEQUENCE</scope>
</reference>
<reference evidence="3" key="2">
    <citation type="submission" date="2017-02" db="UniProtKB">
        <authorList>
            <consortium name="WormBaseParasite"/>
        </authorList>
    </citation>
    <scope>IDENTIFICATION</scope>
</reference>
<keyword evidence="1" id="KW-0812">Transmembrane</keyword>
<accession>A0A0K0DD08</accession>
<feature type="transmembrane region" description="Helical" evidence="1">
    <location>
        <begin position="31"/>
        <end position="55"/>
    </location>
</feature>
<protein>
    <submittedName>
        <fullName evidence="3">Nucleotid_trans domain-containing protein</fullName>
    </submittedName>
</protein>
<keyword evidence="2" id="KW-1185">Reference proteome</keyword>
<dbReference type="Proteomes" id="UP000035642">
    <property type="component" value="Unassembled WGS sequence"/>
</dbReference>
<dbReference type="STRING" id="6313.A0A0K0DD08"/>
<evidence type="ECO:0000256" key="1">
    <source>
        <dbReference type="SAM" id="Phobius"/>
    </source>
</evidence>
<proteinExistence type="predicted"/>
<evidence type="ECO:0000313" key="3">
    <source>
        <dbReference type="WBParaSite" id="ACAC_0000853201-mRNA-1"/>
    </source>
</evidence>
<evidence type="ECO:0000313" key="2">
    <source>
        <dbReference type="Proteomes" id="UP000035642"/>
    </source>
</evidence>
<name>A0A0K0DD08_ANGCA</name>